<dbReference type="PANTHER" id="PTHR38772:SF1">
    <property type="entry name" value="NUCLEOID-ASSOCIATED PROTEIN YEJK"/>
    <property type="match status" value="1"/>
</dbReference>
<gene>
    <name evidence="4" type="ORF">FHS30_001349</name>
</gene>
<evidence type="ECO:0000313" key="4">
    <source>
        <dbReference type="EMBL" id="MBB3168165.1"/>
    </source>
</evidence>
<name>A0A839US02_9GAMM</name>
<keyword evidence="5" id="KW-1185">Reference proteome</keyword>
<dbReference type="GO" id="GO:0043590">
    <property type="term" value="C:bacterial nucleoid"/>
    <property type="evidence" value="ECO:0007669"/>
    <property type="project" value="TreeGrafter"/>
</dbReference>
<dbReference type="Proteomes" id="UP000559987">
    <property type="component" value="Unassembled WGS sequence"/>
</dbReference>
<dbReference type="RefSeq" id="WP_183909634.1">
    <property type="nucleotide sequence ID" value="NZ_JACHXZ010000002.1"/>
</dbReference>
<dbReference type="GO" id="GO:0003727">
    <property type="term" value="F:single-stranded RNA binding"/>
    <property type="evidence" value="ECO:0007669"/>
    <property type="project" value="TreeGrafter"/>
</dbReference>
<sequence length="336" mass="37298">MPINALSIHRFHVNDDVTQLTKSAAAHSLNGLAQDISQDLKLAFIGKAGKQFGQFDRDAGACPLPAWLAEYLEKKQSFHAFSERFADHLQLQMAQSVAHFDGFLLLLHETLADEDCIYLYLLQHEGGIYIDPAMQLADAKNIDVRGLRAGVKISITEWQATEPEPYLTMLRARGEKPLSEAFEAAVGFADPVDHAAQTSAFLQLVERYSANLHEEQAVACKKKVADFCIEQDKSGKAIEIATLSQQISDEEPAAFERFVIEAAPEAPAQFYADRKQMRQFVRISGRTDQLSLSFSSECLGQTVVYDPGSDTLVLKEIPPALKARLIKFVQQINQGD</sequence>
<reference evidence="4 5" key="1">
    <citation type="submission" date="2020-08" db="EMBL/GenBank/DDBJ databases">
        <title>Genomic Encyclopedia of Type Strains, Phase III (KMG-III): the genomes of soil and plant-associated and newly described type strains.</title>
        <authorList>
            <person name="Whitman W."/>
        </authorList>
    </citation>
    <scope>NUCLEOTIDE SEQUENCE [LARGE SCALE GENOMIC DNA]</scope>
    <source>
        <strain evidence="4 5">CECT 8571</strain>
    </source>
</reference>
<dbReference type="GO" id="GO:0003690">
    <property type="term" value="F:double-stranded DNA binding"/>
    <property type="evidence" value="ECO:0007669"/>
    <property type="project" value="TreeGrafter"/>
</dbReference>
<dbReference type="AlphaFoldDB" id="A0A839US02"/>
<dbReference type="Pfam" id="PF04245">
    <property type="entry name" value="NA37"/>
    <property type="match status" value="1"/>
</dbReference>
<organism evidence="4 5">
    <name type="scientific">Simiduia aestuariiviva</name>
    <dbReference type="NCBI Taxonomy" id="1510459"/>
    <lineage>
        <taxon>Bacteria</taxon>
        <taxon>Pseudomonadati</taxon>
        <taxon>Pseudomonadota</taxon>
        <taxon>Gammaproteobacteria</taxon>
        <taxon>Cellvibrionales</taxon>
        <taxon>Cellvibrionaceae</taxon>
        <taxon>Simiduia</taxon>
    </lineage>
</organism>
<protein>
    <submittedName>
        <fullName evidence="4">Nucleoid-associated protein</fullName>
    </submittedName>
</protein>
<dbReference type="EMBL" id="JACHXZ010000002">
    <property type="protein sequence ID" value="MBB3168165.1"/>
    <property type="molecule type" value="Genomic_DNA"/>
</dbReference>
<evidence type="ECO:0000256" key="2">
    <source>
        <dbReference type="ARBA" id="ARBA00009035"/>
    </source>
</evidence>
<comment type="caution">
    <text evidence="4">The sequence shown here is derived from an EMBL/GenBank/DDBJ whole genome shotgun (WGS) entry which is preliminary data.</text>
</comment>
<dbReference type="PANTHER" id="PTHR38772">
    <property type="match status" value="1"/>
</dbReference>
<accession>A0A839US02</accession>
<evidence type="ECO:0000256" key="3">
    <source>
        <dbReference type="ARBA" id="ARBA00022490"/>
    </source>
</evidence>
<keyword evidence="3" id="KW-0963">Cytoplasm</keyword>
<evidence type="ECO:0000313" key="5">
    <source>
        <dbReference type="Proteomes" id="UP000559987"/>
    </source>
</evidence>
<evidence type="ECO:0000256" key="1">
    <source>
        <dbReference type="ARBA" id="ARBA00004453"/>
    </source>
</evidence>
<proteinExistence type="inferred from homology"/>
<dbReference type="InterPro" id="IPR007358">
    <property type="entry name" value="Nucleoid_associated_NdpA"/>
</dbReference>
<comment type="similarity">
    <text evidence="2">Belongs to the YejK family.</text>
</comment>
<comment type="subcellular location">
    <subcellularLocation>
        <location evidence="1">Cytoplasm</location>
        <location evidence="1">Nucleoid</location>
    </subcellularLocation>
</comment>